<feature type="domain" description="Nudix hydrolase" evidence="13">
    <location>
        <begin position="565"/>
        <end position="704"/>
    </location>
</feature>
<evidence type="ECO:0000256" key="7">
    <source>
        <dbReference type="ARBA" id="ARBA00022842"/>
    </source>
</evidence>
<dbReference type="InterPro" id="IPR000340">
    <property type="entry name" value="Dual-sp_phosphatase_cat-dom"/>
</dbReference>
<evidence type="ECO:0000256" key="9">
    <source>
        <dbReference type="ARBA" id="ARBA00023211"/>
    </source>
</evidence>
<dbReference type="GO" id="GO:0010945">
    <property type="term" value="F:coenzyme A diphosphatase activity"/>
    <property type="evidence" value="ECO:0007669"/>
    <property type="project" value="InterPro"/>
</dbReference>
<dbReference type="GO" id="GO:0006753">
    <property type="term" value="P:nucleoside phosphate metabolic process"/>
    <property type="evidence" value="ECO:0007669"/>
    <property type="project" value="UniProtKB-ARBA"/>
</dbReference>
<dbReference type="GO" id="GO:0008893">
    <property type="term" value="F:guanosine-3',5'-bis(diphosphate) 3'-diphosphatase activity"/>
    <property type="evidence" value="ECO:0007669"/>
    <property type="project" value="UniProtKB-ARBA"/>
</dbReference>
<feature type="region of interest" description="Disordered" evidence="10">
    <location>
        <begin position="810"/>
        <end position="831"/>
    </location>
</feature>
<name>A0AAD5VZN9_9AGAR</name>
<feature type="compositionally biased region" description="Polar residues" evidence="10">
    <location>
        <begin position="472"/>
        <end position="522"/>
    </location>
</feature>
<keyword evidence="9" id="KW-0464">Manganese</keyword>
<feature type="region of interest" description="Disordered" evidence="10">
    <location>
        <begin position="350"/>
        <end position="378"/>
    </location>
</feature>
<proteinExistence type="inferred from homology"/>
<feature type="compositionally biased region" description="Basic and acidic residues" evidence="10">
    <location>
        <begin position="810"/>
        <end position="825"/>
    </location>
</feature>
<evidence type="ECO:0000256" key="5">
    <source>
        <dbReference type="ARBA" id="ARBA00022723"/>
    </source>
</evidence>
<evidence type="ECO:0000259" key="11">
    <source>
        <dbReference type="PROSITE" id="PS50054"/>
    </source>
</evidence>
<evidence type="ECO:0000256" key="8">
    <source>
        <dbReference type="ARBA" id="ARBA00022912"/>
    </source>
</evidence>
<dbReference type="Proteomes" id="UP001213000">
    <property type="component" value="Unassembled WGS sequence"/>
</dbReference>
<dbReference type="GO" id="GO:0005737">
    <property type="term" value="C:cytoplasm"/>
    <property type="evidence" value="ECO:0007669"/>
    <property type="project" value="UniProtKB-ARBA"/>
</dbReference>
<comment type="cofactor">
    <cofactor evidence="1">
        <name>Mn(2+)</name>
        <dbReference type="ChEBI" id="CHEBI:29035"/>
    </cofactor>
</comment>
<protein>
    <recommendedName>
        <fullName evidence="4">protein-tyrosine-phosphatase</fullName>
        <ecNumber evidence="4">3.1.3.48</ecNumber>
    </recommendedName>
</protein>
<dbReference type="AlphaFoldDB" id="A0AAD5VZN9"/>
<dbReference type="Pfam" id="PF00293">
    <property type="entry name" value="NUDIX"/>
    <property type="match status" value="1"/>
</dbReference>
<evidence type="ECO:0000256" key="3">
    <source>
        <dbReference type="ARBA" id="ARBA00008601"/>
    </source>
</evidence>
<dbReference type="InterPro" id="IPR016130">
    <property type="entry name" value="Tyr_Pase_AS"/>
</dbReference>
<keyword evidence="15" id="KW-1185">Reference proteome</keyword>
<dbReference type="GO" id="GO:0004725">
    <property type="term" value="F:protein tyrosine phosphatase activity"/>
    <property type="evidence" value="ECO:0007669"/>
    <property type="project" value="UniProtKB-EC"/>
</dbReference>
<keyword evidence="6" id="KW-0378">Hydrolase</keyword>
<evidence type="ECO:0000256" key="6">
    <source>
        <dbReference type="ARBA" id="ARBA00022801"/>
    </source>
</evidence>
<dbReference type="InterPro" id="IPR029021">
    <property type="entry name" value="Prot-tyrosine_phosphatase-like"/>
</dbReference>
<comment type="cofactor">
    <cofactor evidence="2">
        <name>Mg(2+)</name>
        <dbReference type="ChEBI" id="CHEBI:18420"/>
    </cofactor>
</comment>
<feature type="domain" description="Tyrosine specific protein phosphatases" evidence="12">
    <location>
        <begin position="75"/>
        <end position="133"/>
    </location>
</feature>
<feature type="region of interest" description="Disordered" evidence="10">
    <location>
        <begin position="471"/>
        <end position="523"/>
    </location>
</feature>
<dbReference type="PROSITE" id="PS50056">
    <property type="entry name" value="TYR_PHOSPHATASE_2"/>
    <property type="match status" value="1"/>
</dbReference>
<feature type="compositionally biased region" description="Low complexity" evidence="10">
    <location>
        <begin position="393"/>
        <end position="410"/>
    </location>
</feature>
<feature type="domain" description="Tyrosine-protein phosphatase" evidence="11">
    <location>
        <begin position="8"/>
        <end position="154"/>
    </location>
</feature>
<feature type="compositionally biased region" description="Low complexity" evidence="10">
    <location>
        <begin position="363"/>
        <end position="376"/>
    </location>
</feature>
<evidence type="ECO:0000256" key="2">
    <source>
        <dbReference type="ARBA" id="ARBA00001946"/>
    </source>
</evidence>
<dbReference type="SUPFAM" id="SSF55811">
    <property type="entry name" value="Nudix"/>
    <property type="match status" value="1"/>
</dbReference>
<dbReference type="EC" id="3.1.3.48" evidence="4"/>
<dbReference type="GO" id="GO:0006790">
    <property type="term" value="P:sulfur compound metabolic process"/>
    <property type="evidence" value="ECO:0007669"/>
    <property type="project" value="UniProtKB-ARBA"/>
</dbReference>
<dbReference type="PROSITE" id="PS00383">
    <property type="entry name" value="TYR_PHOSPHATASE_1"/>
    <property type="match status" value="1"/>
</dbReference>
<dbReference type="GO" id="GO:0090407">
    <property type="term" value="P:organophosphate biosynthetic process"/>
    <property type="evidence" value="ECO:0007669"/>
    <property type="project" value="UniProtKB-ARBA"/>
</dbReference>
<keyword evidence="8" id="KW-0904">Protein phosphatase</keyword>
<dbReference type="GO" id="GO:0008138">
    <property type="term" value="F:protein tyrosine/serine/threonine phosphatase activity"/>
    <property type="evidence" value="ECO:0007669"/>
    <property type="project" value="TreeGrafter"/>
</dbReference>
<dbReference type="EMBL" id="JANIEX010000060">
    <property type="protein sequence ID" value="KAJ3574685.1"/>
    <property type="molecule type" value="Genomic_DNA"/>
</dbReference>
<evidence type="ECO:0000259" key="12">
    <source>
        <dbReference type="PROSITE" id="PS50056"/>
    </source>
</evidence>
<organism evidence="14 15">
    <name type="scientific">Leucocoprinus birnbaumii</name>
    <dbReference type="NCBI Taxonomy" id="56174"/>
    <lineage>
        <taxon>Eukaryota</taxon>
        <taxon>Fungi</taxon>
        <taxon>Dikarya</taxon>
        <taxon>Basidiomycota</taxon>
        <taxon>Agaricomycotina</taxon>
        <taxon>Agaricomycetes</taxon>
        <taxon>Agaricomycetidae</taxon>
        <taxon>Agaricales</taxon>
        <taxon>Agaricineae</taxon>
        <taxon>Agaricaceae</taxon>
        <taxon>Leucocoprinus</taxon>
    </lineage>
</organism>
<feature type="region of interest" description="Disordered" evidence="10">
    <location>
        <begin position="392"/>
        <end position="438"/>
    </location>
</feature>
<dbReference type="InterPro" id="IPR015797">
    <property type="entry name" value="NUDIX_hydrolase-like_dom_sf"/>
</dbReference>
<evidence type="ECO:0000256" key="10">
    <source>
        <dbReference type="SAM" id="MobiDB-lite"/>
    </source>
</evidence>
<dbReference type="Pfam" id="PF00782">
    <property type="entry name" value="DSPc"/>
    <property type="match status" value="2"/>
</dbReference>
<comment type="caution">
    <text evidence="14">The sequence shown here is derived from an EMBL/GenBank/DDBJ whole genome shotgun (WGS) entry which is preliminary data.</text>
</comment>
<accession>A0AAD5VZN9</accession>
<reference evidence="14" key="1">
    <citation type="submission" date="2022-07" db="EMBL/GenBank/DDBJ databases">
        <title>Genome Sequence of Leucocoprinus birnbaumii.</title>
        <authorList>
            <person name="Buettner E."/>
        </authorList>
    </citation>
    <scope>NUCLEOTIDE SEQUENCE</scope>
    <source>
        <strain evidence="14">VT141</strain>
    </source>
</reference>
<dbReference type="FunFam" id="3.90.79.10:FF:000036">
    <property type="entry name" value="Nudix hydrolase 11"/>
    <property type="match status" value="1"/>
</dbReference>
<dbReference type="InterPro" id="IPR000387">
    <property type="entry name" value="Tyr_Pase_dom"/>
</dbReference>
<dbReference type="GO" id="GO:0046872">
    <property type="term" value="F:metal ion binding"/>
    <property type="evidence" value="ECO:0007669"/>
    <property type="project" value="UniProtKB-KW"/>
</dbReference>
<evidence type="ECO:0000259" key="13">
    <source>
        <dbReference type="PROSITE" id="PS51462"/>
    </source>
</evidence>
<gene>
    <name evidence="14" type="ORF">NP233_g1586</name>
</gene>
<dbReference type="CDD" id="cd14498">
    <property type="entry name" value="DSP"/>
    <property type="match status" value="2"/>
</dbReference>
<dbReference type="PROSITE" id="PS50054">
    <property type="entry name" value="TYR_PHOSPHATASE_DUAL"/>
    <property type="match status" value="1"/>
</dbReference>
<dbReference type="InterPro" id="IPR020422">
    <property type="entry name" value="TYR_PHOSPHATASE_DUAL_dom"/>
</dbReference>
<dbReference type="InterPro" id="IPR045121">
    <property type="entry name" value="CoAse"/>
</dbReference>
<feature type="compositionally biased region" description="Low complexity" evidence="10">
    <location>
        <begin position="417"/>
        <end position="433"/>
    </location>
</feature>
<dbReference type="PROSITE" id="PS51462">
    <property type="entry name" value="NUDIX"/>
    <property type="match status" value="1"/>
</dbReference>
<evidence type="ECO:0000256" key="4">
    <source>
        <dbReference type="ARBA" id="ARBA00013064"/>
    </source>
</evidence>
<dbReference type="Gene3D" id="3.90.190.10">
    <property type="entry name" value="Protein tyrosine phosphatase superfamily"/>
    <property type="match status" value="2"/>
</dbReference>
<comment type="similarity">
    <text evidence="3">Belongs to the protein-tyrosine phosphatase family. Non-receptor class dual specificity subfamily.</text>
</comment>
<evidence type="ECO:0000313" key="14">
    <source>
        <dbReference type="EMBL" id="KAJ3574685.1"/>
    </source>
</evidence>
<evidence type="ECO:0000256" key="1">
    <source>
        <dbReference type="ARBA" id="ARBA00001936"/>
    </source>
</evidence>
<dbReference type="CDD" id="cd03426">
    <property type="entry name" value="NUDIX_CoAse_Nudt7"/>
    <property type="match status" value="1"/>
</dbReference>
<evidence type="ECO:0000313" key="15">
    <source>
        <dbReference type="Proteomes" id="UP001213000"/>
    </source>
</evidence>
<dbReference type="PANTHER" id="PTHR45848:SF4">
    <property type="entry name" value="DUAL SPECIFICITY PROTEIN PHOSPHATASE 12"/>
    <property type="match status" value="1"/>
</dbReference>
<dbReference type="GO" id="GO:0034654">
    <property type="term" value="P:nucleobase-containing compound biosynthetic process"/>
    <property type="evidence" value="ECO:0007669"/>
    <property type="project" value="UniProtKB-ARBA"/>
</dbReference>
<keyword evidence="5" id="KW-0479">Metal-binding</keyword>
<sequence length="845" mass="93629">MVPVTSQAPSSSEILKDQLYLGNFAAAQSPEHRKKLAITHLLSVCNECPLSSSGPTGLAHLQITVEDTEYSDLLIHLPKTSRFIQEALQEGGRVLVHCVMGVSRSTTVVAAFLMKHRKMDARSALRYIKQRRPQVHPNYGFIKQLDTYAKCQFEPCSTNPVYRSWKKRQGQDVTAFLNSLVDTVSIIPQKLLLNSDFPEDTRQAESLLADLGITHVLSVSPAEIPQSVLAAVLKSPSHYHHVDVRNNAKEDLLLALPGAVSFLEQAMRDGLVLVHSQMEARACTVACASLMKQRCLAPDEAFSTIEDALPLFNPTVNFSRNLELYDACGYQPTRNHPVVREWLASDRPENRLNHSRTVEAPTSYPRRPSGSIISSSTPQALTSLSGIKTSSFHPSAAPVTVVPTPSSHPVMTRRKSPSYASSSSFSTAQHPHSVTSSAEMDLEARAKDILSNTGFDLSGFADTLKDIEKTQTQRAGRTRGSFTVQKRQQATVGASHQSQPEMPRSSGSQSNTNPFSPLASSTSRRKRFLFESTGRIKQLTPESKQCLYRLASYRPPKLGVQIPRSRRAAVLVALFVGRNGDLYVLLSRRSATLRTYAGDTSLPGGKVDPEDKNIEDTARREAFEEIGLSRDRRKVPLLCILEPFLAAELVVTPVVVLILDNTLRPILNTDEVASLFSHPLASFLSTTSPFTASEPETVEVDYHKSFSVEWSAPHGMKHPFLVHQFLTGREAGGIKPIFGLTAGMLIRVATIGYGREPEFQVNDPTTPSLEKRIAWALLNRAVFRKACEEEGLSLSVPMKICGVTRSEFEGMKREQEEREDGESRDGRRRGSVRRSNWLRIWRAKL</sequence>
<dbReference type="InterPro" id="IPR000086">
    <property type="entry name" value="NUDIX_hydrolase_dom"/>
</dbReference>
<dbReference type="Gene3D" id="3.90.79.10">
    <property type="entry name" value="Nucleoside Triphosphate Pyrophosphohydrolase"/>
    <property type="match status" value="1"/>
</dbReference>
<dbReference type="SUPFAM" id="SSF52799">
    <property type="entry name" value="(Phosphotyrosine protein) phosphatases II"/>
    <property type="match status" value="2"/>
</dbReference>
<keyword evidence="7" id="KW-0460">Magnesium</keyword>
<dbReference type="PANTHER" id="PTHR45848">
    <property type="entry name" value="DUAL SPECIFICITY PROTEIN PHOSPHATASE 12 FAMILY MEMBER"/>
    <property type="match status" value="1"/>
</dbReference>
<dbReference type="SMART" id="SM00195">
    <property type="entry name" value="DSPc"/>
    <property type="match status" value="2"/>
</dbReference>